<keyword evidence="6" id="KW-0378">Hydrolase</keyword>
<dbReference type="EMBL" id="JAUSQM010000001">
    <property type="protein sequence ID" value="MDP9820691.1"/>
    <property type="molecule type" value="Genomic_DNA"/>
</dbReference>
<evidence type="ECO:0000313" key="7">
    <source>
        <dbReference type="Proteomes" id="UP001240447"/>
    </source>
</evidence>
<feature type="binding site" evidence="4">
    <location>
        <position position="135"/>
    </location>
    <ligand>
        <name>Zn(2+)</name>
        <dbReference type="ChEBI" id="CHEBI:29105"/>
    </ligand>
</feature>
<gene>
    <name evidence="6" type="ORF">J2S59_000500</name>
</gene>
<dbReference type="CDD" id="cd01407">
    <property type="entry name" value="SIR2-fam"/>
    <property type="match status" value="1"/>
</dbReference>
<keyword evidence="3" id="KW-0520">NAD</keyword>
<protein>
    <recommendedName>
        <fullName evidence="1">protein acetyllysine N-acetyltransferase</fullName>
        <ecNumber evidence="1">2.3.1.286</ecNumber>
    </recommendedName>
</protein>
<name>A0ABT9NJU8_9ACTN</name>
<dbReference type="EC" id="2.3.1.286" evidence="1"/>
<keyword evidence="4" id="KW-0862">Zinc</keyword>
<dbReference type="InterPro" id="IPR050134">
    <property type="entry name" value="NAD-dep_sirtuin_deacylases"/>
</dbReference>
<feature type="binding site" evidence="4">
    <location>
        <position position="173"/>
    </location>
    <ligand>
        <name>Zn(2+)</name>
        <dbReference type="ChEBI" id="CHEBI:29105"/>
    </ligand>
</feature>
<evidence type="ECO:0000256" key="3">
    <source>
        <dbReference type="ARBA" id="ARBA00023027"/>
    </source>
</evidence>
<keyword evidence="2" id="KW-0808">Transferase</keyword>
<dbReference type="GO" id="GO:0016787">
    <property type="term" value="F:hydrolase activity"/>
    <property type="evidence" value="ECO:0007669"/>
    <property type="project" value="UniProtKB-KW"/>
</dbReference>
<feature type="binding site" evidence="4">
    <location>
        <position position="170"/>
    </location>
    <ligand>
        <name>Zn(2+)</name>
        <dbReference type="ChEBI" id="CHEBI:29105"/>
    </ligand>
</feature>
<evidence type="ECO:0000256" key="1">
    <source>
        <dbReference type="ARBA" id="ARBA00012928"/>
    </source>
</evidence>
<evidence type="ECO:0000313" key="6">
    <source>
        <dbReference type="EMBL" id="MDP9820691.1"/>
    </source>
</evidence>
<dbReference type="Gene3D" id="3.30.1600.10">
    <property type="entry name" value="SIR2/SIRT2 'Small Domain"/>
    <property type="match status" value="1"/>
</dbReference>
<dbReference type="InterPro" id="IPR003000">
    <property type="entry name" value="Sirtuin"/>
</dbReference>
<dbReference type="PANTHER" id="PTHR11085">
    <property type="entry name" value="NAD-DEPENDENT PROTEIN DEACYLASE SIRTUIN-5, MITOCHONDRIAL-RELATED"/>
    <property type="match status" value="1"/>
</dbReference>
<evidence type="ECO:0000256" key="4">
    <source>
        <dbReference type="PROSITE-ProRule" id="PRU00236"/>
    </source>
</evidence>
<dbReference type="SUPFAM" id="SSF52467">
    <property type="entry name" value="DHS-like NAD/FAD-binding domain"/>
    <property type="match status" value="1"/>
</dbReference>
<keyword evidence="4" id="KW-0479">Metal-binding</keyword>
<dbReference type="Pfam" id="PF02146">
    <property type="entry name" value="SIR2"/>
    <property type="match status" value="1"/>
</dbReference>
<dbReference type="PANTHER" id="PTHR11085:SF4">
    <property type="entry name" value="NAD-DEPENDENT PROTEIN DEACYLASE"/>
    <property type="match status" value="1"/>
</dbReference>
<feature type="binding site" evidence="4">
    <location>
        <position position="148"/>
    </location>
    <ligand>
        <name>Zn(2+)</name>
        <dbReference type="ChEBI" id="CHEBI:29105"/>
    </ligand>
</feature>
<dbReference type="PROSITE" id="PS50305">
    <property type="entry name" value="SIRTUIN"/>
    <property type="match status" value="1"/>
</dbReference>
<dbReference type="Gene3D" id="3.40.50.1220">
    <property type="entry name" value="TPP-binding domain"/>
    <property type="match status" value="1"/>
</dbReference>
<feature type="domain" description="Deacetylase sirtuin-type" evidence="5">
    <location>
        <begin position="6"/>
        <end position="268"/>
    </location>
</feature>
<dbReference type="InterPro" id="IPR026590">
    <property type="entry name" value="Ssirtuin_cat_dom"/>
</dbReference>
<evidence type="ECO:0000256" key="2">
    <source>
        <dbReference type="ARBA" id="ARBA00022679"/>
    </source>
</evidence>
<organism evidence="6 7">
    <name type="scientific">Nocardioides massiliensis</name>
    <dbReference type="NCBI Taxonomy" id="1325935"/>
    <lineage>
        <taxon>Bacteria</taxon>
        <taxon>Bacillati</taxon>
        <taxon>Actinomycetota</taxon>
        <taxon>Actinomycetes</taxon>
        <taxon>Propionibacteriales</taxon>
        <taxon>Nocardioidaceae</taxon>
        <taxon>Nocardioides</taxon>
    </lineage>
</organism>
<sequence>MSGLPEGSPSPSVQSLSRMLAGAERVVAFTGAGISTESGIPDFRSPGGIWTRYDPRDFTFDRYVADPEVRANSWAMRRAFFATHARPNAAHQALVELEVAGRLAGVVTQNIDGLHQEAGSRHVIEIHGTAREITCIGALPVDGAPDGCGFTAPHTWALEQIDAGVEDPRCPDCGGLVKSATISFGQQMPLDAVRRAQAEVAACDLLLVVGSSLQVYPAAALPGEARQHGAQVVIVNDEPTDLDGLAHLVVRGRAGEVLTAAVAGIGSDTLG</sequence>
<dbReference type="InterPro" id="IPR029035">
    <property type="entry name" value="DHS-like_NAD/FAD-binding_dom"/>
</dbReference>
<proteinExistence type="predicted"/>
<keyword evidence="7" id="KW-1185">Reference proteome</keyword>
<dbReference type="RefSeq" id="WP_246360251.1">
    <property type="nucleotide sequence ID" value="NZ_CCXJ01000227.1"/>
</dbReference>
<evidence type="ECO:0000259" key="5">
    <source>
        <dbReference type="PROSITE" id="PS50305"/>
    </source>
</evidence>
<accession>A0ABT9NJU8</accession>
<dbReference type="Proteomes" id="UP001240447">
    <property type="component" value="Unassembled WGS sequence"/>
</dbReference>
<feature type="active site" description="Proton acceptor" evidence="4">
    <location>
        <position position="127"/>
    </location>
</feature>
<dbReference type="InterPro" id="IPR026591">
    <property type="entry name" value="Sirtuin_cat_small_dom_sf"/>
</dbReference>
<comment type="caution">
    <text evidence="6">The sequence shown here is derived from an EMBL/GenBank/DDBJ whole genome shotgun (WGS) entry which is preliminary data.</text>
</comment>
<reference evidence="6 7" key="1">
    <citation type="submission" date="2023-07" db="EMBL/GenBank/DDBJ databases">
        <title>Sequencing the genomes of 1000 actinobacteria strains.</title>
        <authorList>
            <person name="Klenk H.-P."/>
        </authorList>
    </citation>
    <scope>NUCLEOTIDE SEQUENCE [LARGE SCALE GENOMIC DNA]</scope>
    <source>
        <strain evidence="6 7">GD13</strain>
    </source>
</reference>